<accession>A0A1G8UNB7</accession>
<dbReference type="Pfam" id="PF09860">
    <property type="entry name" value="DUF2087"/>
    <property type="match status" value="1"/>
</dbReference>
<dbReference type="AlphaFoldDB" id="A0A1G8UNB7"/>
<proteinExistence type="predicted"/>
<dbReference type="STRING" id="555512.SAMN04487993_10459"/>
<protein>
    <recommendedName>
        <fullName evidence="1">DUF2087 domain-containing protein</fullName>
    </recommendedName>
</protein>
<organism evidence="2 3">
    <name type="scientific">Salipiger marinus</name>
    <dbReference type="NCBI Taxonomy" id="555512"/>
    <lineage>
        <taxon>Bacteria</taxon>
        <taxon>Pseudomonadati</taxon>
        <taxon>Pseudomonadota</taxon>
        <taxon>Alphaproteobacteria</taxon>
        <taxon>Rhodobacterales</taxon>
        <taxon>Roseobacteraceae</taxon>
        <taxon>Salipiger</taxon>
    </lineage>
</organism>
<dbReference type="InterPro" id="IPR018656">
    <property type="entry name" value="DUF2087"/>
</dbReference>
<keyword evidence="3" id="KW-1185">Reference proteome</keyword>
<evidence type="ECO:0000259" key="1">
    <source>
        <dbReference type="Pfam" id="PF09860"/>
    </source>
</evidence>
<feature type="domain" description="DUF2087" evidence="1">
    <location>
        <begin position="7"/>
        <end position="35"/>
    </location>
</feature>
<reference evidence="2 3" key="1">
    <citation type="submission" date="2016-10" db="EMBL/GenBank/DDBJ databases">
        <authorList>
            <person name="de Groot N.N."/>
        </authorList>
    </citation>
    <scope>NUCLEOTIDE SEQUENCE [LARGE SCALE GENOMIC DNA]</scope>
    <source>
        <strain evidence="2 3">DSM 26424</strain>
    </source>
</reference>
<evidence type="ECO:0000313" key="3">
    <source>
        <dbReference type="Proteomes" id="UP000199093"/>
    </source>
</evidence>
<name>A0A1G8UNB7_9RHOB</name>
<dbReference type="Proteomes" id="UP000199093">
    <property type="component" value="Unassembled WGS sequence"/>
</dbReference>
<sequence>MLCAEHLFEDPATLRRTMISCGLLTRRPDGSDYRRREQKPPAEAKALIRALGPRRRMRPEAVALERTDA</sequence>
<dbReference type="EMBL" id="FNEJ01000045">
    <property type="protein sequence ID" value="SDJ55144.1"/>
    <property type="molecule type" value="Genomic_DNA"/>
</dbReference>
<evidence type="ECO:0000313" key="2">
    <source>
        <dbReference type="EMBL" id="SDJ55144.1"/>
    </source>
</evidence>
<gene>
    <name evidence="2" type="ORF">SAMN04487993_10459</name>
</gene>